<dbReference type="InterPro" id="IPR050708">
    <property type="entry name" value="T6SS_VgrG/RHS"/>
</dbReference>
<feature type="domain" description="Teneurin-like YD-shell" evidence="9">
    <location>
        <begin position="798"/>
        <end position="956"/>
    </location>
</feature>
<dbReference type="Pfam" id="PF14449">
    <property type="entry name" value="PT-TG"/>
    <property type="match status" value="2"/>
</dbReference>
<feature type="domain" description="DUF6531" evidence="8">
    <location>
        <begin position="363"/>
        <end position="445"/>
    </location>
</feature>
<dbReference type="Pfam" id="PF25023">
    <property type="entry name" value="TEN_YD-shell"/>
    <property type="match status" value="4"/>
</dbReference>
<dbReference type="PANTHER" id="PTHR32305:SF15">
    <property type="entry name" value="PROTEIN RHSA-RELATED"/>
    <property type="match status" value="1"/>
</dbReference>
<dbReference type="NCBIfam" id="TIGR03696">
    <property type="entry name" value="Rhs_assc_core"/>
    <property type="match status" value="1"/>
</dbReference>
<evidence type="ECO:0000259" key="8">
    <source>
        <dbReference type="Pfam" id="PF20148"/>
    </source>
</evidence>
<feature type="region of interest" description="Disordered" evidence="5">
    <location>
        <begin position="1095"/>
        <end position="1137"/>
    </location>
</feature>
<evidence type="ECO:0000256" key="2">
    <source>
        <dbReference type="ARBA" id="ARBA00022525"/>
    </source>
</evidence>
<dbReference type="InterPro" id="IPR022385">
    <property type="entry name" value="Rhs_assc_core"/>
</dbReference>
<comment type="caution">
    <text evidence="10">The sequence shown here is derived from an EMBL/GenBank/DDBJ whole genome shotgun (WGS) entry which is preliminary data.</text>
</comment>
<evidence type="ECO:0000259" key="9">
    <source>
        <dbReference type="Pfam" id="PF25023"/>
    </source>
</evidence>
<feature type="domain" description="Teneurin-like YD-shell" evidence="9">
    <location>
        <begin position="964"/>
        <end position="1087"/>
    </location>
</feature>
<gene>
    <name evidence="10" type="ORF">J2Z32_000241</name>
</gene>
<comment type="subcellular location">
    <subcellularLocation>
        <location evidence="1">Secreted</location>
    </subcellularLocation>
</comment>
<dbReference type="EMBL" id="JAGGKG010000001">
    <property type="protein sequence ID" value="MBP1903629.1"/>
    <property type="molecule type" value="Genomic_DNA"/>
</dbReference>
<dbReference type="Pfam" id="PF20148">
    <property type="entry name" value="DUF6531"/>
    <property type="match status" value="1"/>
</dbReference>
<name>A0ABS4FMN6_9BACL</name>
<evidence type="ECO:0000259" key="7">
    <source>
        <dbReference type="Pfam" id="PF15540"/>
    </source>
</evidence>
<feature type="domain" description="Pre-toxin TG" evidence="6">
    <location>
        <begin position="170"/>
        <end position="232"/>
    </location>
</feature>
<feature type="domain" description="Teneurin-like YD-shell" evidence="9">
    <location>
        <begin position="1129"/>
        <end position="1263"/>
    </location>
</feature>
<dbReference type="Pfam" id="PF15540">
    <property type="entry name" value="Ntox47"/>
    <property type="match status" value="1"/>
</dbReference>
<dbReference type="Proteomes" id="UP001519272">
    <property type="component" value="Unassembled WGS sequence"/>
</dbReference>
<protein>
    <submittedName>
        <fullName evidence="10">RHS repeat-associated protein</fullName>
    </submittedName>
</protein>
<proteinExistence type="predicted"/>
<feature type="region of interest" description="Disordered" evidence="5">
    <location>
        <begin position="299"/>
        <end position="369"/>
    </location>
</feature>
<dbReference type="PANTHER" id="PTHR32305">
    <property type="match status" value="1"/>
</dbReference>
<dbReference type="RefSeq" id="WP_210087303.1">
    <property type="nucleotide sequence ID" value="NZ_JAGGKG010000001.1"/>
</dbReference>
<sequence length="1673" mass="189792">MQIEVRASDLEELGSKLRRSGREMEDIRAELQRAMRSLTLRSQGRAEVDASYQMIERMLQQLEQDLDRFSRGVSQKGKGFDEADGKAPPFEWGKVWEVFKVVTSMALDFVPIVGNIKGVLEAITGRDLITGAELNWYERALALVGPLGKGLKGGAKILKASNEVVTGINKIVKATHTVVSVVDDGKGIVEAITGVDMITGERLAPWQRLMAIGGTAASAGISKVKNKKDKLFQAADEVTEGMPKMKKADAPLDGIREGSIHKEKGKHPEISEGNRTGDGGHHGLEATAAGTTVAAASAMRNPKDGKASVSDSSPKQDRGTHRNETETPSQQREKNSNEQHVERANNDAEIKKQEDTRRECTGGDPIHIGTGQQFINHTALKLYGATTWDFIMYYNSGLLQKSGLGLAWTHNYDMRLELGERNDTNTNTGTESITVFWTAGRRNRFTLHEEGIYRCDDTDVLLDTLCKHSEGYELRVGKSRERYYFNENGVLLRHVNAAGMVLHATHNEQGQLVRLEDGLSGRAFQLSYEKELLTKLTDGVRSITFDYDEAGWMSQFIDAVGMSTTITCDEAGRILTMSTDGQLDLRNEYDEYYRIVKQYDAKGSVTTLSYDAHSRPGYFLTTITNRAGEVEHHVYNDRFEILEIRGEEGIIASYTYNERGQRLTESHALGEVSRRTYDEKGLLRSICDALGNETTYDYNESGVLIAQKDALGGITHYSYDDHERLIGVTRPDSSSCRWDYNEVGQLLAYHDYNGETKRYIYNECGDVAEVLDEEGRRTTILLDDVGRIKGLQQAQGKATIRTYDENDKLIQVKDELGRTWQQSYDLHGRITESTDPTGAKTTYTYTPTGNVATVQDALGAIQRYEYDDEDRLIQHEDARGAITKLKYDQRGRLSSVIDPLNRSIYYHYDAVGRLEVVMDATGNPVQSLTYDQNGQPIAITNALGHTTRRRFNALYQSVEQIEADGVKTEYHYDELSRLHEVIQDSETWRARYTQNYDAEHRITMYQDANGNETKLTYNRSGQLTEETNATGHGLSYHYDERGRLSSSVNGRGQLSNYKYDAAGQLLALKDEVGKVKWTYDEAGRWIEGKEIHAQIDEPWKRPTHDRRAKQGQTEEQHGEQHDQLADKKQENEENAQSLSRKYDALGRLIEQRDIWGNVIGYQYDEAHNLTHLTYPDGKVVEYRYNLANELVEVKDWAGRLTRYRYDEKGHVIETHRPNGTRERRSYDALGQLLRQQDVTKQGMMLQDLKYEYNEVGQIIREQNKQFTYDQLRRLVSGANQGQITYYRYDLGGNLTEQTESDPVGQRISNSMSTLSYSTDNRLHRIGKYPTELDADGNLLYFTDGEKMGAYEYDARNRLIQSGRMKYRYNWKNERIETIWRGKVTRYVVDDSSRLSRVLMEQDREGNVLTRYVYGLGLIGLEDGRTGKYLSYHSDQRGSTTMLTDEQGIVTDRYSYGIYGEVDHYEGSINQPFQYNGRDGVMTDANGLYYMRARYYHPELKRFLNRDTVRGDITDGQTFNRYAYVNGDPVKYVDPLGLSKEIIPMGSTCPKGTGKDLVGNNWEFDPNKDLDWRGSDKTYKDALDEAFNRTGLSRDQFTVEKWGKDINGKSVPVEWSGPNGANVNMDIPEWNNVKPNGSLGEGPHQPHIGYQTPGKGANRTRGHLFVDDVPATRR</sequence>
<keyword evidence="11" id="KW-1185">Reference proteome</keyword>
<organism evidence="10 11">
    <name type="scientific">Paenibacillus turicensis</name>
    <dbReference type="NCBI Taxonomy" id="160487"/>
    <lineage>
        <taxon>Bacteria</taxon>
        <taxon>Bacillati</taxon>
        <taxon>Bacillota</taxon>
        <taxon>Bacilli</taxon>
        <taxon>Bacillales</taxon>
        <taxon>Paenibacillaceae</taxon>
        <taxon>Paenibacillus</taxon>
    </lineage>
</organism>
<dbReference type="InterPro" id="IPR006530">
    <property type="entry name" value="YD"/>
</dbReference>
<dbReference type="NCBIfam" id="TIGR01643">
    <property type="entry name" value="YD_repeat_2x"/>
    <property type="match status" value="14"/>
</dbReference>
<keyword evidence="2" id="KW-0964">Secreted</keyword>
<dbReference type="InterPro" id="IPR045351">
    <property type="entry name" value="DUF6531"/>
</dbReference>
<evidence type="ECO:0000313" key="10">
    <source>
        <dbReference type="EMBL" id="MBP1903629.1"/>
    </source>
</evidence>
<evidence type="ECO:0000259" key="6">
    <source>
        <dbReference type="Pfam" id="PF14449"/>
    </source>
</evidence>
<keyword evidence="4" id="KW-0175">Coiled coil</keyword>
<feature type="domain" description="Teneurin-like YD-shell" evidence="9">
    <location>
        <begin position="607"/>
        <end position="796"/>
    </location>
</feature>
<dbReference type="InterPro" id="IPR056823">
    <property type="entry name" value="TEN-like_YD-shell"/>
</dbReference>
<keyword evidence="3" id="KW-0677">Repeat</keyword>
<feature type="compositionally biased region" description="Basic and acidic residues" evidence="5">
    <location>
        <begin position="1112"/>
        <end position="1131"/>
    </location>
</feature>
<dbReference type="Gene3D" id="2.180.10.10">
    <property type="entry name" value="RHS repeat-associated core"/>
    <property type="match status" value="4"/>
</dbReference>
<dbReference type="InterPro" id="IPR027797">
    <property type="entry name" value="PT-TG_dom"/>
</dbReference>
<dbReference type="Gene3D" id="3.90.930.1">
    <property type="match status" value="1"/>
</dbReference>
<evidence type="ECO:0000256" key="4">
    <source>
        <dbReference type="SAM" id="Coils"/>
    </source>
</evidence>
<feature type="domain" description="Pre-toxin TG" evidence="6">
    <location>
        <begin position="102"/>
        <end position="168"/>
    </location>
</feature>
<feature type="domain" description="Bacterial toxin 47" evidence="7">
    <location>
        <begin position="1561"/>
        <end position="1671"/>
    </location>
</feature>
<feature type="compositionally biased region" description="Basic and acidic residues" evidence="5">
    <location>
        <begin position="314"/>
        <end position="361"/>
    </location>
</feature>
<dbReference type="InterPro" id="IPR029103">
    <property type="entry name" value="Ntox47"/>
</dbReference>
<feature type="coiled-coil region" evidence="4">
    <location>
        <begin position="10"/>
        <end position="72"/>
    </location>
</feature>
<feature type="region of interest" description="Disordered" evidence="5">
    <location>
        <begin position="243"/>
        <end position="285"/>
    </location>
</feature>
<accession>A0ABS4FMN6</accession>
<evidence type="ECO:0000256" key="1">
    <source>
        <dbReference type="ARBA" id="ARBA00004613"/>
    </source>
</evidence>
<feature type="compositionally biased region" description="Basic and acidic residues" evidence="5">
    <location>
        <begin position="246"/>
        <end position="272"/>
    </location>
</feature>
<evidence type="ECO:0000313" key="11">
    <source>
        <dbReference type="Proteomes" id="UP001519272"/>
    </source>
</evidence>
<evidence type="ECO:0000256" key="3">
    <source>
        <dbReference type="ARBA" id="ARBA00022737"/>
    </source>
</evidence>
<evidence type="ECO:0000256" key="5">
    <source>
        <dbReference type="SAM" id="MobiDB-lite"/>
    </source>
</evidence>
<reference evidence="10 11" key="1">
    <citation type="submission" date="2021-03" db="EMBL/GenBank/DDBJ databases">
        <title>Genomic Encyclopedia of Type Strains, Phase IV (KMG-IV): sequencing the most valuable type-strain genomes for metagenomic binning, comparative biology and taxonomic classification.</title>
        <authorList>
            <person name="Goeker M."/>
        </authorList>
    </citation>
    <scope>NUCLEOTIDE SEQUENCE [LARGE SCALE GENOMIC DNA]</scope>
    <source>
        <strain evidence="10 11">DSM 14349</strain>
    </source>
</reference>